<dbReference type="Pfam" id="PF09424">
    <property type="entry name" value="YqeY"/>
    <property type="match status" value="1"/>
</dbReference>
<dbReference type="Gene3D" id="1.10.10.410">
    <property type="match status" value="1"/>
</dbReference>
<organism evidence="1 2">
    <name type="scientific">Desulforamulus aeronauticus DSM 10349</name>
    <dbReference type="NCBI Taxonomy" id="1121421"/>
    <lineage>
        <taxon>Bacteria</taxon>
        <taxon>Bacillati</taxon>
        <taxon>Bacillota</taxon>
        <taxon>Clostridia</taxon>
        <taxon>Eubacteriales</taxon>
        <taxon>Peptococcaceae</taxon>
        <taxon>Desulforamulus</taxon>
    </lineage>
</organism>
<dbReference type="AlphaFoldDB" id="A0A1M6ND46"/>
<proteinExistence type="predicted"/>
<gene>
    <name evidence="1" type="ORF">SAMN02745123_00065</name>
</gene>
<name>A0A1M6ND46_9FIRM</name>
<accession>A0A1M6ND46</accession>
<sequence>MNDMKTAMKAKDKLRVDTIRMANAAIKNAEINGKKELSEGEVVEIIGKEIKMRRDALEEYKKAERPEDVAKLEKEIEILLVYMPEQLSEAELREIIQDTINQTGAQGAREMGKLMGALMPKVKGKADGKLVSNLVKELLG</sequence>
<dbReference type="InterPro" id="IPR023168">
    <property type="entry name" value="GatB_Yqey_C_2"/>
</dbReference>
<dbReference type="Gene3D" id="1.10.1510.10">
    <property type="entry name" value="Uncharacterised protein YqeY/AIM41 PF09424, N-terminal domain"/>
    <property type="match status" value="1"/>
</dbReference>
<dbReference type="PANTHER" id="PTHR28055:SF1">
    <property type="entry name" value="ALTERED INHERITANCE OF MITOCHONDRIA PROTEIN 41, MITOCHONDRIAL"/>
    <property type="match status" value="1"/>
</dbReference>
<evidence type="ECO:0000313" key="1">
    <source>
        <dbReference type="EMBL" id="SHJ93617.1"/>
    </source>
</evidence>
<reference evidence="2" key="1">
    <citation type="submission" date="2016-11" db="EMBL/GenBank/DDBJ databases">
        <authorList>
            <person name="Varghese N."/>
            <person name="Submissions S."/>
        </authorList>
    </citation>
    <scope>NUCLEOTIDE SEQUENCE [LARGE SCALE GENOMIC DNA]</scope>
    <source>
        <strain evidence="2">DSM 10349</strain>
    </source>
</reference>
<dbReference type="Proteomes" id="UP000183997">
    <property type="component" value="Unassembled WGS sequence"/>
</dbReference>
<protein>
    <recommendedName>
        <fullName evidence="3">GatB/YqeY domain-containing protein</fullName>
    </recommendedName>
</protein>
<dbReference type="InterPro" id="IPR003789">
    <property type="entry name" value="Asn/Gln_tRNA_amidoTrase-B-like"/>
</dbReference>
<dbReference type="PANTHER" id="PTHR28055">
    <property type="entry name" value="ALTERED INHERITANCE OF MITOCHONDRIA PROTEIN 41, MITOCHONDRIAL"/>
    <property type="match status" value="1"/>
</dbReference>
<dbReference type="GO" id="GO:0016884">
    <property type="term" value="F:carbon-nitrogen ligase activity, with glutamine as amido-N-donor"/>
    <property type="evidence" value="ECO:0007669"/>
    <property type="project" value="InterPro"/>
</dbReference>
<dbReference type="EMBL" id="FRAR01000004">
    <property type="protein sequence ID" value="SHJ93617.1"/>
    <property type="molecule type" value="Genomic_DNA"/>
</dbReference>
<dbReference type="STRING" id="1121421.SAMN02745123_00065"/>
<evidence type="ECO:0008006" key="3">
    <source>
        <dbReference type="Google" id="ProtNLM"/>
    </source>
</evidence>
<dbReference type="InterPro" id="IPR019004">
    <property type="entry name" value="YqeY/Aim41"/>
</dbReference>
<evidence type="ECO:0000313" key="2">
    <source>
        <dbReference type="Proteomes" id="UP000183997"/>
    </source>
</evidence>
<dbReference type="SUPFAM" id="SSF89095">
    <property type="entry name" value="GatB/YqeY motif"/>
    <property type="match status" value="1"/>
</dbReference>
<dbReference type="InterPro" id="IPR042184">
    <property type="entry name" value="YqeY/Aim41_N"/>
</dbReference>
<keyword evidence="2" id="KW-1185">Reference proteome</keyword>